<comment type="caution">
    <text evidence="6">The sequence shown here is derived from an EMBL/GenBank/DDBJ whole genome shotgun (WGS) entry which is preliminary data.</text>
</comment>
<dbReference type="PROSITE" id="PS50968">
    <property type="entry name" value="BIOTINYL_LIPOYL"/>
    <property type="match status" value="1"/>
</dbReference>
<dbReference type="CDD" id="cd06849">
    <property type="entry name" value="lipoyl_domain"/>
    <property type="match status" value="1"/>
</dbReference>
<evidence type="ECO:0000256" key="3">
    <source>
        <dbReference type="ARBA" id="ARBA00022823"/>
    </source>
</evidence>
<keyword evidence="3" id="KW-0450">Lipoyl</keyword>
<dbReference type="PANTHER" id="PTHR43178">
    <property type="entry name" value="DIHYDROLIPOAMIDE ACETYLTRANSFERASE COMPONENT OF PYRUVATE DEHYDROGENASE COMPLEX"/>
    <property type="match status" value="1"/>
</dbReference>
<evidence type="ECO:0000313" key="6">
    <source>
        <dbReference type="EMBL" id="GIJ19751.1"/>
    </source>
</evidence>
<dbReference type="InterPro" id="IPR050743">
    <property type="entry name" value="2-oxoacid_DH_E2_comp"/>
</dbReference>
<dbReference type="RefSeq" id="WP_203991951.1">
    <property type="nucleotide sequence ID" value="NZ_BOPB01000002.1"/>
</dbReference>
<evidence type="ECO:0000259" key="5">
    <source>
        <dbReference type="PROSITE" id="PS50968"/>
    </source>
</evidence>
<dbReference type="InterPro" id="IPR003016">
    <property type="entry name" value="2-oxoA_DH_lipoyl-BS"/>
</dbReference>
<accession>A0ABQ4IPC2</accession>
<dbReference type="PROSITE" id="PS00189">
    <property type="entry name" value="LIPOYL"/>
    <property type="match status" value="1"/>
</dbReference>
<organism evidence="6 7">
    <name type="scientific">Micromonospora lutea</name>
    <dbReference type="NCBI Taxonomy" id="419825"/>
    <lineage>
        <taxon>Bacteria</taxon>
        <taxon>Bacillati</taxon>
        <taxon>Actinomycetota</taxon>
        <taxon>Actinomycetes</taxon>
        <taxon>Micromonosporales</taxon>
        <taxon>Micromonosporaceae</taxon>
        <taxon>Micromonospora</taxon>
    </lineage>
</organism>
<protein>
    <recommendedName>
        <fullName evidence="5">Lipoyl-binding domain-containing protein</fullName>
    </recommendedName>
</protein>
<keyword evidence="7" id="KW-1185">Reference proteome</keyword>
<evidence type="ECO:0000313" key="7">
    <source>
        <dbReference type="Proteomes" id="UP000643165"/>
    </source>
</evidence>
<evidence type="ECO:0000256" key="2">
    <source>
        <dbReference type="ARBA" id="ARBA00022679"/>
    </source>
</evidence>
<dbReference type="Pfam" id="PF00364">
    <property type="entry name" value="Biotin_lipoyl"/>
    <property type="match status" value="1"/>
</dbReference>
<feature type="domain" description="Lipoyl-binding" evidence="5">
    <location>
        <begin position="5"/>
        <end position="80"/>
    </location>
</feature>
<keyword evidence="2" id="KW-0808">Transferase</keyword>
<comment type="cofactor">
    <cofactor evidence="1">
        <name>(R)-lipoate</name>
        <dbReference type="ChEBI" id="CHEBI:83088"/>
    </cofactor>
</comment>
<keyword evidence="4" id="KW-0012">Acyltransferase</keyword>
<sequence>MSHESIKICVPPFGQGLEEVLLIHWAVEPGQEIRRGDAVVEVETAKATQEVVAERAGVIESLLAEPGAMLNVGDPLYLLQISETIDESEKP</sequence>
<dbReference type="Proteomes" id="UP000643165">
    <property type="component" value="Unassembled WGS sequence"/>
</dbReference>
<dbReference type="PANTHER" id="PTHR43178:SF5">
    <property type="entry name" value="LIPOAMIDE ACYLTRANSFERASE COMPONENT OF BRANCHED-CHAIN ALPHA-KETO ACID DEHYDROGENASE COMPLEX, MITOCHONDRIAL"/>
    <property type="match status" value="1"/>
</dbReference>
<name>A0ABQ4IPC2_9ACTN</name>
<evidence type="ECO:0000256" key="4">
    <source>
        <dbReference type="ARBA" id="ARBA00023315"/>
    </source>
</evidence>
<dbReference type="InterPro" id="IPR011053">
    <property type="entry name" value="Single_hybrid_motif"/>
</dbReference>
<dbReference type="Gene3D" id="2.40.50.100">
    <property type="match status" value="1"/>
</dbReference>
<dbReference type="SUPFAM" id="SSF51230">
    <property type="entry name" value="Single hybrid motif"/>
    <property type="match status" value="1"/>
</dbReference>
<proteinExistence type="predicted"/>
<reference evidence="6 7" key="1">
    <citation type="submission" date="2021-01" db="EMBL/GenBank/DDBJ databases">
        <title>Whole genome shotgun sequence of Verrucosispora lutea NBRC 106530.</title>
        <authorList>
            <person name="Komaki H."/>
            <person name="Tamura T."/>
        </authorList>
    </citation>
    <scope>NUCLEOTIDE SEQUENCE [LARGE SCALE GENOMIC DNA]</scope>
    <source>
        <strain evidence="6 7">NBRC 106530</strain>
    </source>
</reference>
<evidence type="ECO:0000256" key="1">
    <source>
        <dbReference type="ARBA" id="ARBA00001938"/>
    </source>
</evidence>
<dbReference type="InterPro" id="IPR000089">
    <property type="entry name" value="Biotin_lipoyl"/>
</dbReference>
<gene>
    <name evidence="6" type="ORF">Vlu01_03750</name>
</gene>
<dbReference type="EMBL" id="BOPB01000002">
    <property type="protein sequence ID" value="GIJ19751.1"/>
    <property type="molecule type" value="Genomic_DNA"/>
</dbReference>